<dbReference type="SUPFAM" id="SSF51735">
    <property type="entry name" value="NAD(P)-binding Rossmann-fold domains"/>
    <property type="match status" value="1"/>
</dbReference>
<dbReference type="CDD" id="cd05233">
    <property type="entry name" value="SDR_c"/>
    <property type="match status" value="1"/>
</dbReference>
<comment type="caution">
    <text evidence="3">The sequence shown here is derived from an EMBL/GenBank/DDBJ whole genome shotgun (WGS) entry which is preliminary data.</text>
</comment>
<dbReference type="Proteomes" id="UP000257002">
    <property type="component" value="Unassembled WGS sequence"/>
</dbReference>
<dbReference type="PANTHER" id="PTHR42879">
    <property type="entry name" value="3-OXOACYL-(ACYL-CARRIER-PROTEIN) REDUCTASE"/>
    <property type="match status" value="1"/>
</dbReference>
<comment type="similarity">
    <text evidence="1">Belongs to the short-chain dehydrogenases/reductases (SDR) family.</text>
</comment>
<dbReference type="GO" id="GO:0016491">
    <property type="term" value="F:oxidoreductase activity"/>
    <property type="evidence" value="ECO:0007669"/>
    <property type="project" value="UniProtKB-KW"/>
</dbReference>
<dbReference type="InterPro" id="IPR036291">
    <property type="entry name" value="NAD(P)-bd_dom_sf"/>
</dbReference>
<evidence type="ECO:0000256" key="2">
    <source>
        <dbReference type="ARBA" id="ARBA00023002"/>
    </source>
</evidence>
<evidence type="ECO:0000256" key="1">
    <source>
        <dbReference type="ARBA" id="ARBA00006484"/>
    </source>
</evidence>
<dbReference type="GO" id="GO:0032787">
    <property type="term" value="P:monocarboxylic acid metabolic process"/>
    <property type="evidence" value="ECO:0007669"/>
    <property type="project" value="UniProtKB-ARBA"/>
</dbReference>
<dbReference type="EMBL" id="QQWD01000007">
    <property type="protein sequence ID" value="REJ53538.1"/>
    <property type="molecule type" value="Genomic_DNA"/>
</dbReference>
<dbReference type="PRINTS" id="PR00080">
    <property type="entry name" value="SDRFAMILY"/>
</dbReference>
<dbReference type="Pfam" id="PF13561">
    <property type="entry name" value="adh_short_C2"/>
    <property type="match status" value="1"/>
</dbReference>
<dbReference type="InterPro" id="IPR002347">
    <property type="entry name" value="SDR_fam"/>
</dbReference>
<dbReference type="InterPro" id="IPR050259">
    <property type="entry name" value="SDR"/>
</dbReference>
<accession>A0A3E0M1I8</accession>
<keyword evidence="2" id="KW-0560">Oxidoreductase</keyword>
<evidence type="ECO:0000313" key="3">
    <source>
        <dbReference type="EMBL" id="REJ53538.1"/>
    </source>
</evidence>
<gene>
    <name evidence="3" type="ORF">DWQ51_07740</name>
</gene>
<reference evidence="3 4" key="1">
    <citation type="submission" date="2017-10" db="EMBL/GenBank/DDBJ databases">
        <title>A large-scale comparative metagenomic study reveals the eutrophication-driven functional interactions in six Microcystis-epibionts communities.</title>
        <authorList>
            <person name="Li Q."/>
            <person name="Lin F."/>
        </authorList>
    </citation>
    <scope>NUCLEOTIDE SEQUENCE [LARGE SCALE GENOMIC DNA]</scope>
    <source>
        <strain evidence="3">TW10</strain>
    </source>
</reference>
<dbReference type="AlphaFoldDB" id="A0A3E0M1I8"/>
<proteinExistence type="inferred from homology"/>
<dbReference type="PANTHER" id="PTHR42879:SF2">
    <property type="entry name" value="3-OXOACYL-[ACYL-CARRIER-PROTEIN] REDUCTASE FABG"/>
    <property type="match status" value="1"/>
</dbReference>
<sequence length="227" mass="24537">MVNLTKHHKALITGGSRGLGAAMASLLEDQGVEVIAPTRDVLDLSRMESIAAYIASEQGKGFDIIINNAGINLLNELTHVKDEDWQIMLQVNLTAPMALIRGFSPYMKAQKWGRIVNISSIFSLVTRENRSAYSATKAGLNGLTRTAAVELAPHGILVNAVCPGYVETELTFVNNSPEQLAAITATIPLQRLAQPHEIAKLVSFLCSEENTYLTGQTLVIDGGFTCK</sequence>
<evidence type="ECO:0000313" key="4">
    <source>
        <dbReference type="Proteomes" id="UP000257002"/>
    </source>
</evidence>
<name>A0A3E0M1I8_9CHRO</name>
<dbReference type="FunFam" id="3.40.50.720:FF:000084">
    <property type="entry name" value="Short-chain dehydrogenase reductase"/>
    <property type="match status" value="1"/>
</dbReference>
<dbReference type="PRINTS" id="PR00081">
    <property type="entry name" value="GDHRDH"/>
</dbReference>
<dbReference type="Gene3D" id="3.40.50.720">
    <property type="entry name" value="NAD(P)-binding Rossmann-like Domain"/>
    <property type="match status" value="1"/>
</dbReference>
<protein>
    <submittedName>
        <fullName evidence="3">SDR family NAD(P)-dependent oxidoreductase</fullName>
    </submittedName>
</protein>
<dbReference type="InterPro" id="IPR020904">
    <property type="entry name" value="Sc_DH/Rdtase_CS"/>
</dbReference>
<organism evidence="3 4">
    <name type="scientific">Microcystis wesenbergii TW10</name>
    <dbReference type="NCBI Taxonomy" id="2060474"/>
    <lineage>
        <taxon>Bacteria</taxon>
        <taxon>Bacillati</taxon>
        <taxon>Cyanobacteriota</taxon>
        <taxon>Cyanophyceae</taxon>
        <taxon>Oscillatoriophycideae</taxon>
        <taxon>Chroococcales</taxon>
        <taxon>Microcystaceae</taxon>
        <taxon>Microcystis</taxon>
    </lineage>
</organism>
<dbReference type="PROSITE" id="PS00061">
    <property type="entry name" value="ADH_SHORT"/>
    <property type="match status" value="1"/>
</dbReference>